<reference evidence="4 5" key="1">
    <citation type="journal article" date="2013" name="Genome Announc.">
        <title>Complete genome sequence of Simiduia agarivorans SA1(T), a marine bacterium able to degrade a variety of polysaccharides.</title>
        <authorList>
            <person name="Lin S.Y."/>
            <person name="Shieh W.Y."/>
            <person name="Chen J.S."/>
            <person name="Tang S.L."/>
        </authorList>
    </citation>
    <scope>NUCLEOTIDE SEQUENCE [LARGE SCALE GENOMIC DNA]</scope>
    <source>
        <strain evidence="5">DSM 21679 / JCM 13881 / BCRC 17597 / SA1</strain>
    </source>
</reference>
<dbReference type="CDD" id="cd16352">
    <property type="entry name" value="CheD"/>
    <property type="match status" value="1"/>
</dbReference>
<dbReference type="InterPro" id="IPR011324">
    <property type="entry name" value="Cytotoxic_necrot_fac-like_cat"/>
</dbReference>
<organism evidence="4 5">
    <name type="scientific">Simiduia agarivorans (strain DSM 21679 / JCM 13881 / BCRC 17597 / SA1)</name>
    <dbReference type="NCBI Taxonomy" id="1117647"/>
    <lineage>
        <taxon>Bacteria</taxon>
        <taxon>Pseudomonadati</taxon>
        <taxon>Pseudomonadota</taxon>
        <taxon>Gammaproteobacteria</taxon>
        <taxon>Cellvibrionales</taxon>
        <taxon>Cellvibrionaceae</taxon>
        <taxon>Simiduia</taxon>
    </lineage>
</organism>
<dbReference type="GO" id="GO:0006935">
    <property type="term" value="P:chemotaxis"/>
    <property type="evidence" value="ECO:0007669"/>
    <property type="project" value="UniProtKB-UniRule"/>
</dbReference>
<comment type="similarity">
    <text evidence="3">Belongs to the CheD family.</text>
</comment>
<dbReference type="RefSeq" id="WP_015045495.1">
    <property type="nucleotide sequence ID" value="NC_018868.3"/>
</dbReference>
<evidence type="ECO:0000256" key="3">
    <source>
        <dbReference type="HAMAP-Rule" id="MF_01440"/>
    </source>
</evidence>
<proteinExistence type="inferred from homology"/>
<evidence type="ECO:0000313" key="5">
    <source>
        <dbReference type="Proteomes" id="UP000000466"/>
    </source>
</evidence>
<keyword evidence="2 3" id="KW-0378">Hydrolase</keyword>
<dbReference type="PANTHER" id="PTHR35147:SF2">
    <property type="entry name" value="CHEMORECEPTOR GLUTAMINE DEAMIDASE CHED-RELATED"/>
    <property type="match status" value="1"/>
</dbReference>
<dbReference type="STRING" id="1117647.M5M_00425"/>
<dbReference type="EC" id="3.5.1.44" evidence="3"/>
<comment type="catalytic activity">
    <reaction evidence="3">
        <text>L-glutaminyl-[protein] + H2O = L-glutamyl-[protein] + NH4(+)</text>
        <dbReference type="Rhea" id="RHEA:16441"/>
        <dbReference type="Rhea" id="RHEA-COMP:10207"/>
        <dbReference type="Rhea" id="RHEA-COMP:10208"/>
        <dbReference type="ChEBI" id="CHEBI:15377"/>
        <dbReference type="ChEBI" id="CHEBI:28938"/>
        <dbReference type="ChEBI" id="CHEBI:29973"/>
        <dbReference type="ChEBI" id="CHEBI:30011"/>
        <dbReference type="EC" id="3.5.1.44"/>
    </reaction>
</comment>
<sequence length="212" mass="23743">MARLEISVPVRAGFEHINRYWDRQRHRVTAKILPGEFFVSVHQELIATTLGSCVAACLWDARAGVGGMNHFMLAVTGDHPDAVRWGNQLSEATRYGNYAMEHLINEMLKAGARREQLVAKVFGGANLIAGMSDIGRVNSEFVCRYLRDEKITLVSKDLLGASARKVLFDPVNGKVFIKRLPEMGNRTVQSRESTYREGITNQSMDGDIELFE</sequence>
<evidence type="ECO:0000256" key="1">
    <source>
        <dbReference type="ARBA" id="ARBA00022500"/>
    </source>
</evidence>
<name>K4KTM6_SIMAS</name>
<dbReference type="NCBIfam" id="NF010013">
    <property type="entry name" value="PRK13487.1"/>
    <property type="match status" value="1"/>
</dbReference>
<keyword evidence="1 3" id="KW-0145">Chemotaxis</keyword>
<dbReference type="OrthoDB" id="9807202at2"/>
<protein>
    <recommendedName>
        <fullName evidence="3">Probable chemoreceptor glutamine deamidase CheD</fullName>
        <ecNumber evidence="3">3.5.1.44</ecNumber>
    </recommendedName>
</protein>
<dbReference type="HAMAP" id="MF_01440">
    <property type="entry name" value="CheD"/>
    <property type="match status" value="1"/>
</dbReference>
<comment type="function">
    <text evidence="3">Probably deamidates glutamine residues to glutamate on methyl-accepting chemotaxis receptors (MCPs), playing an important role in chemotaxis.</text>
</comment>
<dbReference type="Gene3D" id="3.30.1330.200">
    <property type="match status" value="1"/>
</dbReference>
<dbReference type="Pfam" id="PF03975">
    <property type="entry name" value="CheD"/>
    <property type="match status" value="1"/>
</dbReference>
<dbReference type="KEGG" id="saga:M5M_00425"/>
<evidence type="ECO:0000256" key="2">
    <source>
        <dbReference type="ARBA" id="ARBA00022801"/>
    </source>
</evidence>
<dbReference type="GO" id="GO:0050568">
    <property type="term" value="F:protein-glutamine glutaminase activity"/>
    <property type="evidence" value="ECO:0007669"/>
    <property type="project" value="UniProtKB-UniRule"/>
</dbReference>
<dbReference type="HOGENOM" id="CLU_087854_0_0_6"/>
<accession>K4KTM6</accession>
<dbReference type="PANTHER" id="PTHR35147">
    <property type="entry name" value="CHEMORECEPTOR GLUTAMINE DEAMIDASE CHED-RELATED"/>
    <property type="match status" value="1"/>
</dbReference>
<keyword evidence="5" id="KW-1185">Reference proteome</keyword>
<dbReference type="SUPFAM" id="SSF64438">
    <property type="entry name" value="CNF1/YfiH-like putative cysteine hydrolases"/>
    <property type="match status" value="1"/>
</dbReference>
<dbReference type="InterPro" id="IPR005659">
    <property type="entry name" value="Chemorcpt_Glu_NH3ase_CheD"/>
</dbReference>
<dbReference type="AlphaFoldDB" id="K4KTM6"/>
<gene>
    <name evidence="3" type="primary">cheD</name>
    <name evidence="4" type="ordered locus">M5M_00425</name>
</gene>
<dbReference type="eggNOG" id="COG1871">
    <property type="taxonomic scope" value="Bacteria"/>
</dbReference>
<dbReference type="InterPro" id="IPR038592">
    <property type="entry name" value="CheD-like_sf"/>
</dbReference>
<dbReference type="Proteomes" id="UP000000466">
    <property type="component" value="Chromosome"/>
</dbReference>
<dbReference type="EMBL" id="CP003746">
    <property type="protein sequence ID" value="AFU97322.1"/>
    <property type="molecule type" value="Genomic_DNA"/>
</dbReference>
<evidence type="ECO:0000313" key="4">
    <source>
        <dbReference type="EMBL" id="AFU97322.1"/>
    </source>
</evidence>